<dbReference type="OrthoDB" id="3056478at2759"/>
<gene>
    <name evidence="1" type="ORF">JAAARDRAFT_403942</name>
</gene>
<reference evidence="2" key="1">
    <citation type="journal article" date="2014" name="Proc. Natl. Acad. Sci. U.S.A.">
        <title>Extensive sampling of basidiomycete genomes demonstrates inadequacy of the white-rot/brown-rot paradigm for wood decay fungi.</title>
        <authorList>
            <person name="Riley R."/>
            <person name="Salamov A.A."/>
            <person name="Brown D.W."/>
            <person name="Nagy L.G."/>
            <person name="Floudas D."/>
            <person name="Held B.W."/>
            <person name="Levasseur A."/>
            <person name="Lombard V."/>
            <person name="Morin E."/>
            <person name="Otillar R."/>
            <person name="Lindquist E.A."/>
            <person name="Sun H."/>
            <person name="LaButti K.M."/>
            <person name="Schmutz J."/>
            <person name="Jabbour D."/>
            <person name="Luo H."/>
            <person name="Baker S.E."/>
            <person name="Pisabarro A.G."/>
            <person name="Walton J.D."/>
            <person name="Blanchette R.A."/>
            <person name="Henrissat B."/>
            <person name="Martin F."/>
            <person name="Cullen D."/>
            <person name="Hibbett D.S."/>
            <person name="Grigoriev I.V."/>
        </authorList>
    </citation>
    <scope>NUCLEOTIDE SEQUENCE [LARGE SCALE GENOMIC DNA]</scope>
    <source>
        <strain evidence="2">MUCL 33604</strain>
    </source>
</reference>
<proteinExistence type="predicted"/>
<evidence type="ECO:0000313" key="1">
    <source>
        <dbReference type="EMBL" id="KDQ54276.1"/>
    </source>
</evidence>
<dbReference type="Proteomes" id="UP000027265">
    <property type="component" value="Unassembled WGS sequence"/>
</dbReference>
<organism evidence="1 2">
    <name type="scientific">Jaapia argillacea MUCL 33604</name>
    <dbReference type="NCBI Taxonomy" id="933084"/>
    <lineage>
        <taxon>Eukaryota</taxon>
        <taxon>Fungi</taxon>
        <taxon>Dikarya</taxon>
        <taxon>Basidiomycota</taxon>
        <taxon>Agaricomycotina</taxon>
        <taxon>Agaricomycetes</taxon>
        <taxon>Agaricomycetidae</taxon>
        <taxon>Jaapiales</taxon>
        <taxon>Jaapiaceae</taxon>
        <taxon>Jaapia</taxon>
    </lineage>
</organism>
<dbReference type="HOGENOM" id="CLU_2015594_0_0_1"/>
<protein>
    <recommendedName>
        <fullName evidence="3">Reverse transcriptase zinc-binding domain-containing protein</fullName>
    </recommendedName>
</protein>
<dbReference type="InParanoid" id="A0A067PVB8"/>
<name>A0A067PVB8_9AGAM</name>
<evidence type="ECO:0000313" key="2">
    <source>
        <dbReference type="Proteomes" id="UP000027265"/>
    </source>
</evidence>
<dbReference type="EMBL" id="KL197729">
    <property type="protein sequence ID" value="KDQ54276.1"/>
    <property type="molecule type" value="Genomic_DNA"/>
</dbReference>
<dbReference type="STRING" id="933084.A0A067PVB8"/>
<evidence type="ECO:0008006" key="3">
    <source>
        <dbReference type="Google" id="ProtNLM"/>
    </source>
</evidence>
<keyword evidence="2" id="KW-1185">Reference proteome</keyword>
<accession>A0A067PVB8</accession>
<sequence>MAYHVGKWRFPRSHRCKICRGRQKIWQLLFSSLHQKQKIGESWKNIPNYEKRGLCRACDDADERMEHILLECSAREGPLVWALAGNLWPKDGGPWPEMTISTIIGCGSMRIRPTEDDAGDVDG</sequence>
<dbReference type="AlphaFoldDB" id="A0A067PVB8"/>